<dbReference type="InterPro" id="IPR015422">
    <property type="entry name" value="PyrdxlP-dep_Trfase_small"/>
</dbReference>
<organism evidence="3 4">
    <name type="scientific">Streptomyces glaucus</name>
    <dbReference type="NCBI Taxonomy" id="284029"/>
    <lineage>
        <taxon>Bacteria</taxon>
        <taxon>Bacillati</taxon>
        <taxon>Actinomycetota</taxon>
        <taxon>Actinomycetes</taxon>
        <taxon>Kitasatosporales</taxon>
        <taxon>Streptomycetaceae</taxon>
        <taxon>Streptomyces</taxon>
    </lineage>
</organism>
<keyword evidence="4" id="KW-1185">Reference proteome</keyword>
<reference evidence="3 4" key="1">
    <citation type="journal article" date="2019" name="Int. J. Syst. Evol. Microbiol.">
        <title>The Global Catalogue of Microorganisms (GCM) 10K type strain sequencing project: providing services to taxonomists for standard genome sequencing and annotation.</title>
        <authorList>
            <consortium name="The Broad Institute Genomics Platform"/>
            <consortium name="The Broad Institute Genome Sequencing Center for Infectious Disease"/>
            <person name="Wu L."/>
            <person name="Ma J."/>
        </authorList>
    </citation>
    <scope>NUCLEOTIDE SEQUENCE [LARGE SCALE GENOMIC DNA]</scope>
    <source>
        <strain evidence="3 4">JCM 6922</strain>
    </source>
</reference>
<evidence type="ECO:0000259" key="2">
    <source>
        <dbReference type="Pfam" id="PF00155"/>
    </source>
</evidence>
<dbReference type="Gene3D" id="3.40.640.10">
    <property type="entry name" value="Type I PLP-dependent aspartate aminotransferase-like (Major domain)"/>
    <property type="match status" value="1"/>
</dbReference>
<dbReference type="EMBL" id="BAAATK010000002">
    <property type="protein sequence ID" value="GAA2422317.1"/>
    <property type="molecule type" value="Genomic_DNA"/>
</dbReference>
<gene>
    <name evidence="3" type="ORF">GCM10010421_05360</name>
</gene>
<dbReference type="SUPFAM" id="SSF53383">
    <property type="entry name" value="PLP-dependent transferases"/>
    <property type="match status" value="1"/>
</dbReference>
<dbReference type="InterPro" id="IPR004839">
    <property type="entry name" value="Aminotransferase_I/II_large"/>
</dbReference>
<proteinExistence type="predicted"/>
<dbReference type="InterPro" id="IPR015424">
    <property type="entry name" value="PyrdxlP-dep_Trfase"/>
</dbReference>
<dbReference type="InterPro" id="IPR015421">
    <property type="entry name" value="PyrdxlP-dep_Trfase_major"/>
</dbReference>
<name>A0ABN3J5Q2_9ACTN</name>
<protein>
    <recommendedName>
        <fullName evidence="2">Aminotransferase class I/classII large domain-containing protein</fullName>
    </recommendedName>
</protein>
<evidence type="ECO:0000313" key="4">
    <source>
        <dbReference type="Proteomes" id="UP001500460"/>
    </source>
</evidence>
<sequence length="366" mass="38493">MPLAIGSYEKLRDLDDGAGLLNLAWTQDEREHLSADVMAVVAGELAAELAEDLPYIGDYLVQDPYGEKLLGPVVAAYFGRPGWDASVTCGAGVGPLLHDLSLLARGGTVQAVTDVYPDFPHWVDRAGGHCAPSGTGPDAGVLLLERPALTGRRYAELDAVRELCATAARRGAVVLVDESNANYCPPGYSAANLAPEVPNLIVVRGLSKAYGLGGVRLGYCVASSAMTDTVRGAVTPLGASSLSLRIGRRVLGLGDVTGGLRERIARTRPYVRDLLAGAGLPEPVEAADGLPYVLFPDEPRRAVELLAARGVQAKVHPVWSFRSGGLVEVGRVSVPLRGSRLTDLEQRLARTPSPASAPRPPERAGS</sequence>
<comment type="caution">
    <text evidence="3">The sequence shown here is derived from an EMBL/GenBank/DDBJ whole genome shotgun (WGS) entry which is preliminary data.</text>
</comment>
<dbReference type="RefSeq" id="WP_344599693.1">
    <property type="nucleotide sequence ID" value="NZ_BAAATK010000002.1"/>
</dbReference>
<dbReference type="Proteomes" id="UP001500460">
    <property type="component" value="Unassembled WGS sequence"/>
</dbReference>
<feature type="domain" description="Aminotransferase class I/classII large" evidence="2">
    <location>
        <begin position="155"/>
        <end position="298"/>
    </location>
</feature>
<evidence type="ECO:0000313" key="3">
    <source>
        <dbReference type="EMBL" id="GAA2422317.1"/>
    </source>
</evidence>
<dbReference type="Gene3D" id="3.90.1150.10">
    <property type="entry name" value="Aspartate Aminotransferase, domain 1"/>
    <property type="match status" value="1"/>
</dbReference>
<feature type="region of interest" description="Disordered" evidence="1">
    <location>
        <begin position="343"/>
        <end position="366"/>
    </location>
</feature>
<evidence type="ECO:0000256" key="1">
    <source>
        <dbReference type="SAM" id="MobiDB-lite"/>
    </source>
</evidence>
<accession>A0ABN3J5Q2</accession>
<dbReference type="Pfam" id="PF00155">
    <property type="entry name" value="Aminotran_1_2"/>
    <property type="match status" value="1"/>
</dbReference>